<evidence type="ECO:0000259" key="8">
    <source>
        <dbReference type="Pfam" id="PF09335"/>
    </source>
</evidence>
<keyword evidence="6 7" id="KW-0472">Membrane</keyword>
<organism evidence="9 10">
    <name type="scientific">Corynebacterium breve</name>
    <dbReference type="NCBI Taxonomy" id="3049799"/>
    <lineage>
        <taxon>Bacteria</taxon>
        <taxon>Bacillati</taxon>
        <taxon>Actinomycetota</taxon>
        <taxon>Actinomycetes</taxon>
        <taxon>Mycobacteriales</taxon>
        <taxon>Corynebacteriaceae</taxon>
        <taxon>Corynebacterium</taxon>
    </lineage>
</organism>
<feature type="domain" description="VTT" evidence="8">
    <location>
        <begin position="35"/>
        <end position="160"/>
    </location>
</feature>
<feature type="transmembrane region" description="Helical" evidence="7">
    <location>
        <begin position="12"/>
        <end position="36"/>
    </location>
</feature>
<dbReference type="Pfam" id="PF09335">
    <property type="entry name" value="VTT_dom"/>
    <property type="match status" value="1"/>
</dbReference>
<keyword evidence="3" id="KW-1003">Cell membrane</keyword>
<feature type="transmembrane region" description="Helical" evidence="7">
    <location>
        <begin position="56"/>
        <end position="78"/>
    </location>
</feature>
<dbReference type="RefSeq" id="WP_284825275.1">
    <property type="nucleotide sequence ID" value="NZ_CP126969.1"/>
</dbReference>
<dbReference type="EMBL" id="CP126969">
    <property type="protein sequence ID" value="WIM67951.1"/>
    <property type="molecule type" value="Genomic_DNA"/>
</dbReference>
<protein>
    <submittedName>
        <fullName evidence="9">DedA family protein</fullName>
    </submittedName>
</protein>
<keyword evidence="4 7" id="KW-0812">Transmembrane</keyword>
<comment type="subcellular location">
    <subcellularLocation>
        <location evidence="1">Cell membrane</location>
        <topology evidence="1">Multi-pass membrane protein</topology>
    </subcellularLocation>
</comment>
<dbReference type="PANTHER" id="PTHR42709:SF6">
    <property type="entry name" value="UNDECAPRENYL PHOSPHATE TRANSPORTER A"/>
    <property type="match status" value="1"/>
</dbReference>
<evidence type="ECO:0000256" key="3">
    <source>
        <dbReference type="ARBA" id="ARBA00022475"/>
    </source>
</evidence>
<evidence type="ECO:0000313" key="9">
    <source>
        <dbReference type="EMBL" id="WIM67951.1"/>
    </source>
</evidence>
<proteinExistence type="inferred from homology"/>
<evidence type="ECO:0000256" key="4">
    <source>
        <dbReference type="ARBA" id="ARBA00022692"/>
    </source>
</evidence>
<dbReference type="Proteomes" id="UP001225598">
    <property type="component" value="Chromosome"/>
</dbReference>
<comment type="similarity">
    <text evidence="2">Belongs to the DedA family.</text>
</comment>
<dbReference type="InterPro" id="IPR051311">
    <property type="entry name" value="DedA_domain"/>
</dbReference>
<accession>A0ABY8VE71</accession>
<dbReference type="PANTHER" id="PTHR42709">
    <property type="entry name" value="ALKALINE PHOSPHATASE LIKE PROTEIN"/>
    <property type="match status" value="1"/>
</dbReference>
<reference evidence="9 10" key="1">
    <citation type="submission" date="2023-05" db="EMBL/GenBank/DDBJ databases">
        <title>Corynebacterium suedekumii sp. nov. and Corynebacterium breve sp. nov. isolated from raw cow's milk.</title>
        <authorList>
            <person name="Baer M.K."/>
            <person name="Mehl L."/>
            <person name="Hellmuth R."/>
            <person name="Marke G."/>
            <person name="Lipski A."/>
        </authorList>
    </citation>
    <scope>NUCLEOTIDE SEQUENCE [LARGE SCALE GENOMIC DNA]</scope>
    <source>
        <strain evidence="9 10">R4</strain>
    </source>
</reference>
<keyword evidence="5 7" id="KW-1133">Transmembrane helix</keyword>
<evidence type="ECO:0000256" key="6">
    <source>
        <dbReference type="ARBA" id="ARBA00023136"/>
    </source>
</evidence>
<sequence length="208" mass="23166">MADQIVMWLEQLMTMPIFYPLVSLLIVLDALVPLVPSETVLNLAGAFAGSTGVPNVWAVIFFAASGAIIGDNICYILGTRLVKVVNRFDSETKAGQAVVWVRRNMRRRAGVTIIVARFIPWARWVATIILGSVRYPWFAFFIYDTIGVIVWAFQTVLIGYAGGALFRDNPLLGMVVGVLLGTFVGFLIQRAQTRLFEWSDERRGYSSI</sequence>
<feature type="transmembrane region" description="Helical" evidence="7">
    <location>
        <begin position="171"/>
        <end position="188"/>
    </location>
</feature>
<evidence type="ECO:0000313" key="10">
    <source>
        <dbReference type="Proteomes" id="UP001225598"/>
    </source>
</evidence>
<dbReference type="InterPro" id="IPR032816">
    <property type="entry name" value="VTT_dom"/>
</dbReference>
<feature type="transmembrane region" description="Helical" evidence="7">
    <location>
        <begin position="137"/>
        <end position="159"/>
    </location>
</feature>
<evidence type="ECO:0000256" key="5">
    <source>
        <dbReference type="ARBA" id="ARBA00022989"/>
    </source>
</evidence>
<keyword evidence="10" id="KW-1185">Reference proteome</keyword>
<evidence type="ECO:0000256" key="1">
    <source>
        <dbReference type="ARBA" id="ARBA00004651"/>
    </source>
</evidence>
<feature type="transmembrane region" description="Helical" evidence="7">
    <location>
        <begin position="109"/>
        <end position="131"/>
    </location>
</feature>
<gene>
    <name evidence="9" type="ORF">QP027_00690</name>
</gene>
<name>A0ABY8VE71_9CORY</name>
<evidence type="ECO:0000256" key="7">
    <source>
        <dbReference type="SAM" id="Phobius"/>
    </source>
</evidence>
<evidence type="ECO:0000256" key="2">
    <source>
        <dbReference type="ARBA" id="ARBA00010792"/>
    </source>
</evidence>